<name>A0A951PJG5_9CYAN</name>
<reference evidence="1" key="2">
    <citation type="journal article" date="2022" name="Microbiol. Resour. Announc.">
        <title>Metagenome Sequencing to Explore Phylogenomics of Terrestrial Cyanobacteria.</title>
        <authorList>
            <person name="Ward R.D."/>
            <person name="Stajich J.E."/>
            <person name="Johansen J.R."/>
            <person name="Huntemann M."/>
            <person name="Clum A."/>
            <person name="Foster B."/>
            <person name="Foster B."/>
            <person name="Roux S."/>
            <person name="Palaniappan K."/>
            <person name="Varghese N."/>
            <person name="Mukherjee S."/>
            <person name="Reddy T.B.K."/>
            <person name="Daum C."/>
            <person name="Copeland A."/>
            <person name="Chen I.A."/>
            <person name="Ivanova N.N."/>
            <person name="Kyrpides N.C."/>
            <person name="Shapiro N."/>
            <person name="Eloe-Fadrosh E.A."/>
            <person name="Pietrasiak N."/>
        </authorList>
    </citation>
    <scope>NUCLEOTIDE SEQUENCE</scope>
    <source>
        <strain evidence="1">CPER-KK1</strain>
    </source>
</reference>
<protein>
    <submittedName>
        <fullName evidence="1">Uncharacterized protein</fullName>
    </submittedName>
</protein>
<dbReference type="Proteomes" id="UP000753908">
    <property type="component" value="Unassembled WGS sequence"/>
</dbReference>
<evidence type="ECO:0000313" key="2">
    <source>
        <dbReference type="Proteomes" id="UP000753908"/>
    </source>
</evidence>
<sequence>MSKLELDASTGQTFQDLNSPASLEIRKLLAEIKHSQDQRYKLINLEAWALAQTMDDFLPGFWSRFLENRRTALKQFLNQKRADKYRVTR</sequence>
<organism evidence="1 2">
    <name type="scientific">Symplocastrum torsivum CPER-KK1</name>
    <dbReference type="NCBI Taxonomy" id="450513"/>
    <lineage>
        <taxon>Bacteria</taxon>
        <taxon>Bacillati</taxon>
        <taxon>Cyanobacteriota</taxon>
        <taxon>Cyanophyceae</taxon>
        <taxon>Oscillatoriophycideae</taxon>
        <taxon>Oscillatoriales</taxon>
        <taxon>Microcoleaceae</taxon>
        <taxon>Symplocastrum</taxon>
    </lineage>
</organism>
<evidence type="ECO:0000313" key="1">
    <source>
        <dbReference type="EMBL" id="MBW4543999.1"/>
    </source>
</evidence>
<reference evidence="1" key="1">
    <citation type="submission" date="2021-05" db="EMBL/GenBank/DDBJ databases">
        <authorList>
            <person name="Pietrasiak N."/>
            <person name="Ward R."/>
            <person name="Stajich J.E."/>
            <person name="Kurbessoian T."/>
        </authorList>
    </citation>
    <scope>NUCLEOTIDE SEQUENCE</scope>
    <source>
        <strain evidence="1">CPER-KK1</strain>
    </source>
</reference>
<gene>
    <name evidence="1" type="ORF">KME25_06095</name>
</gene>
<accession>A0A951PJG5</accession>
<dbReference type="AlphaFoldDB" id="A0A951PJG5"/>
<comment type="caution">
    <text evidence="1">The sequence shown here is derived from an EMBL/GenBank/DDBJ whole genome shotgun (WGS) entry which is preliminary data.</text>
</comment>
<dbReference type="EMBL" id="JAHHIF010000006">
    <property type="protein sequence ID" value="MBW4543999.1"/>
    <property type="molecule type" value="Genomic_DNA"/>
</dbReference>
<proteinExistence type="predicted"/>